<protein>
    <submittedName>
        <fullName evidence="2">Uncharacterized protein</fullName>
    </submittedName>
</protein>
<feature type="compositionally biased region" description="Acidic residues" evidence="1">
    <location>
        <begin position="14"/>
        <end position="30"/>
    </location>
</feature>
<sequence>MVDSAEDRDVGDSQGDEEEDMTGVEEDEVISDVKEDVIMAGFSVAMAEKHSVD</sequence>
<evidence type="ECO:0000313" key="3">
    <source>
        <dbReference type="Proteomes" id="UP001590951"/>
    </source>
</evidence>
<feature type="region of interest" description="Disordered" evidence="1">
    <location>
        <begin position="1"/>
        <end position="30"/>
    </location>
</feature>
<dbReference type="Proteomes" id="UP001590951">
    <property type="component" value="Unassembled WGS sequence"/>
</dbReference>
<name>A0ABR4BE39_9LECA</name>
<dbReference type="EMBL" id="JBHFEH010000010">
    <property type="protein sequence ID" value="KAL2055682.1"/>
    <property type="molecule type" value="Genomic_DNA"/>
</dbReference>
<keyword evidence="3" id="KW-1185">Reference proteome</keyword>
<proteinExistence type="predicted"/>
<organism evidence="2 3">
    <name type="scientific">Lepraria finkii</name>
    <dbReference type="NCBI Taxonomy" id="1340010"/>
    <lineage>
        <taxon>Eukaryota</taxon>
        <taxon>Fungi</taxon>
        <taxon>Dikarya</taxon>
        <taxon>Ascomycota</taxon>
        <taxon>Pezizomycotina</taxon>
        <taxon>Lecanoromycetes</taxon>
        <taxon>OSLEUM clade</taxon>
        <taxon>Lecanoromycetidae</taxon>
        <taxon>Lecanorales</taxon>
        <taxon>Lecanorineae</taxon>
        <taxon>Stereocaulaceae</taxon>
        <taxon>Lepraria</taxon>
    </lineage>
</organism>
<accession>A0ABR4BE39</accession>
<evidence type="ECO:0000256" key="1">
    <source>
        <dbReference type="SAM" id="MobiDB-lite"/>
    </source>
</evidence>
<evidence type="ECO:0000313" key="2">
    <source>
        <dbReference type="EMBL" id="KAL2055682.1"/>
    </source>
</evidence>
<gene>
    <name evidence="2" type="ORF">ABVK25_003926</name>
</gene>
<reference evidence="2 3" key="1">
    <citation type="submission" date="2024-09" db="EMBL/GenBank/DDBJ databases">
        <title>Rethinking Asexuality: The Enigmatic Case of Functional Sexual Genes in Lepraria (Stereocaulaceae).</title>
        <authorList>
            <person name="Doellman M."/>
            <person name="Sun Y."/>
            <person name="Barcenas-Pena A."/>
            <person name="Lumbsch H.T."/>
            <person name="Grewe F."/>
        </authorList>
    </citation>
    <scope>NUCLEOTIDE SEQUENCE [LARGE SCALE GENOMIC DNA]</scope>
    <source>
        <strain evidence="2 3">Grewe 0041</strain>
    </source>
</reference>
<feature type="compositionally biased region" description="Basic and acidic residues" evidence="1">
    <location>
        <begin position="1"/>
        <end position="11"/>
    </location>
</feature>
<comment type="caution">
    <text evidence="2">The sequence shown here is derived from an EMBL/GenBank/DDBJ whole genome shotgun (WGS) entry which is preliminary data.</text>
</comment>